<accession>A0A7K0C081</accession>
<dbReference type="InterPro" id="IPR003594">
    <property type="entry name" value="HATPase_dom"/>
</dbReference>
<keyword evidence="1" id="KW-0808">Transferase</keyword>
<dbReference type="NCBIfam" id="NF041045">
    <property type="entry name" value="RsbA_anti_sig"/>
    <property type="match status" value="1"/>
</dbReference>
<dbReference type="InterPro" id="IPR036890">
    <property type="entry name" value="HATPase_C_sf"/>
</dbReference>
<dbReference type="GO" id="GO:0004674">
    <property type="term" value="F:protein serine/threonine kinase activity"/>
    <property type="evidence" value="ECO:0007669"/>
    <property type="project" value="UniProtKB-KW"/>
</dbReference>
<dbReference type="OrthoDB" id="3748385at2"/>
<dbReference type="InterPro" id="IPR047718">
    <property type="entry name" value="RsbA-like_anti_sig"/>
</dbReference>
<evidence type="ECO:0000313" key="5">
    <source>
        <dbReference type="Proteomes" id="UP000487268"/>
    </source>
</evidence>
<sequence length="320" mass="35947">MGSLEHRAFLYDGTEDFLTGAVPFLRRGLEEDRAVVVVARAVNVAVLQEALDDCRNHIEFYQSEKFYEHPVRTLNQYQYLVQEKSPRRVFALAEPVWHGHEPRQLMEWIRYESLINEVFGDSGASALCPYDRVGLPPAIVEEARRTHPLLLTAGAARRSDRYVPPKAFGAGCDRGLRFDRPPTAEYLPLESDDLHELRAFVGERALAHGLDALAAGNLMTAVNEIAANALQHGTPPMGVWVWPDGDELLCEIGDHGFWRPESGALTGFLPPETALQRGFGLWTVRLLVDLLELRPGWDGTFVRLHVRRNARPGSHGDRKL</sequence>
<dbReference type="RefSeq" id="WP_153536167.1">
    <property type="nucleotide sequence ID" value="NZ_WEGH01000003.1"/>
</dbReference>
<proteinExistence type="predicted"/>
<dbReference type="SUPFAM" id="SSF55874">
    <property type="entry name" value="ATPase domain of HSP90 chaperone/DNA topoisomerase II/histidine kinase"/>
    <property type="match status" value="1"/>
</dbReference>
<dbReference type="InterPro" id="IPR050267">
    <property type="entry name" value="Anti-sigma-factor_SerPK"/>
</dbReference>
<dbReference type="Pfam" id="PF13581">
    <property type="entry name" value="HATPase_c_2"/>
    <property type="match status" value="1"/>
</dbReference>
<evidence type="ECO:0000259" key="3">
    <source>
        <dbReference type="Pfam" id="PF14417"/>
    </source>
</evidence>
<keyword evidence="1" id="KW-0723">Serine/threonine-protein kinase</keyword>
<keyword evidence="1" id="KW-0418">Kinase</keyword>
<dbReference type="CDD" id="cd16936">
    <property type="entry name" value="HATPase_RsbW-like"/>
    <property type="match status" value="1"/>
</dbReference>
<dbReference type="PANTHER" id="PTHR35526">
    <property type="entry name" value="ANTI-SIGMA-F FACTOR RSBW-RELATED"/>
    <property type="match status" value="1"/>
</dbReference>
<organism evidence="4 5">
    <name type="scientific">Actinomadura macrotermitis</name>
    <dbReference type="NCBI Taxonomy" id="2585200"/>
    <lineage>
        <taxon>Bacteria</taxon>
        <taxon>Bacillati</taxon>
        <taxon>Actinomycetota</taxon>
        <taxon>Actinomycetes</taxon>
        <taxon>Streptosporangiales</taxon>
        <taxon>Thermomonosporaceae</taxon>
        <taxon>Actinomadura</taxon>
    </lineage>
</organism>
<dbReference type="PANTHER" id="PTHR35526:SF3">
    <property type="entry name" value="ANTI-SIGMA-F FACTOR RSBW"/>
    <property type="match status" value="1"/>
</dbReference>
<evidence type="ECO:0000259" key="2">
    <source>
        <dbReference type="Pfam" id="PF13581"/>
    </source>
</evidence>
<feature type="domain" description="MEDS" evidence="3">
    <location>
        <begin position="6"/>
        <end position="148"/>
    </location>
</feature>
<dbReference type="InterPro" id="IPR025847">
    <property type="entry name" value="MEDS_domain"/>
</dbReference>
<evidence type="ECO:0008006" key="6">
    <source>
        <dbReference type="Google" id="ProtNLM"/>
    </source>
</evidence>
<dbReference type="Proteomes" id="UP000487268">
    <property type="component" value="Unassembled WGS sequence"/>
</dbReference>
<dbReference type="EMBL" id="WEGH01000003">
    <property type="protein sequence ID" value="MQY06736.1"/>
    <property type="molecule type" value="Genomic_DNA"/>
</dbReference>
<evidence type="ECO:0000313" key="4">
    <source>
        <dbReference type="EMBL" id="MQY06736.1"/>
    </source>
</evidence>
<evidence type="ECO:0000256" key="1">
    <source>
        <dbReference type="ARBA" id="ARBA00022527"/>
    </source>
</evidence>
<dbReference type="Gene3D" id="3.30.565.10">
    <property type="entry name" value="Histidine kinase-like ATPase, C-terminal domain"/>
    <property type="match status" value="1"/>
</dbReference>
<feature type="domain" description="Histidine kinase/HSP90-like ATPase" evidence="2">
    <location>
        <begin position="188"/>
        <end position="304"/>
    </location>
</feature>
<keyword evidence="5" id="KW-1185">Reference proteome</keyword>
<name>A0A7K0C081_9ACTN</name>
<gene>
    <name evidence="4" type="ORF">ACRB68_48320</name>
</gene>
<dbReference type="AlphaFoldDB" id="A0A7K0C081"/>
<reference evidence="4 5" key="1">
    <citation type="submission" date="2019-10" db="EMBL/GenBank/DDBJ databases">
        <title>Actinomadura rubteroloni sp. nov. and Actinomadura macrotermitis sp. nov., isolated from the gut of fungus growing-termite Macrotermes natalensis.</title>
        <authorList>
            <person name="Benndorf R."/>
            <person name="Martin K."/>
            <person name="Kuefner M."/>
            <person name="De Beer W."/>
            <person name="Kaster A.-K."/>
            <person name="Vollmers J."/>
            <person name="Poulsen M."/>
            <person name="Beemelmanns C."/>
        </authorList>
    </citation>
    <scope>NUCLEOTIDE SEQUENCE [LARGE SCALE GENOMIC DNA]</scope>
    <source>
        <strain evidence="4 5">RB68</strain>
    </source>
</reference>
<comment type="caution">
    <text evidence="4">The sequence shown here is derived from an EMBL/GenBank/DDBJ whole genome shotgun (WGS) entry which is preliminary data.</text>
</comment>
<dbReference type="Pfam" id="PF14417">
    <property type="entry name" value="MEDS"/>
    <property type="match status" value="1"/>
</dbReference>
<protein>
    <recommendedName>
        <fullName evidence="6">Sensor histidine kinase</fullName>
    </recommendedName>
</protein>